<feature type="compositionally biased region" description="Basic and acidic residues" evidence="1">
    <location>
        <begin position="180"/>
        <end position="192"/>
    </location>
</feature>
<evidence type="ECO:0000256" key="1">
    <source>
        <dbReference type="SAM" id="MobiDB-lite"/>
    </source>
</evidence>
<keyword evidence="3" id="KW-1185">Reference proteome</keyword>
<protein>
    <submittedName>
        <fullName evidence="2">Uncharacterized protein</fullName>
    </submittedName>
</protein>
<evidence type="ECO:0000313" key="2">
    <source>
        <dbReference type="EMBL" id="RPB06698.1"/>
    </source>
</evidence>
<reference evidence="2 3" key="1">
    <citation type="journal article" date="2018" name="Nat. Ecol. Evol.">
        <title>Pezizomycetes genomes reveal the molecular basis of ectomycorrhizal truffle lifestyle.</title>
        <authorList>
            <person name="Murat C."/>
            <person name="Payen T."/>
            <person name="Noel B."/>
            <person name="Kuo A."/>
            <person name="Morin E."/>
            <person name="Chen J."/>
            <person name="Kohler A."/>
            <person name="Krizsan K."/>
            <person name="Balestrini R."/>
            <person name="Da Silva C."/>
            <person name="Montanini B."/>
            <person name="Hainaut M."/>
            <person name="Levati E."/>
            <person name="Barry K.W."/>
            <person name="Belfiori B."/>
            <person name="Cichocki N."/>
            <person name="Clum A."/>
            <person name="Dockter R.B."/>
            <person name="Fauchery L."/>
            <person name="Guy J."/>
            <person name="Iotti M."/>
            <person name="Le Tacon F."/>
            <person name="Lindquist E.A."/>
            <person name="Lipzen A."/>
            <person name="Malagnac F."/>
            <person name="Mello A."/>
            <person name="Molinier V."/>
            <person name="Miyauchi S."/>
            <person name="Poulain J."/>
            <person name="Riccioni C."/>
            <person name="Rubini A."/>
            <person name="Sitrit Y."/>
            <person name="Splivallo R."/>
            <person name="Traeger S."/>
            <person name="Wang M."/>
            <person name="Zifcakova L."/>
            <person name="Wipf D."/>
            <person name="Zambonelli A."/>
            <person name="Paolocci F."/>
            <person name="Nowrousian M."/>
            <person name="Ottonello S."/>
            <person name="Baldrian P."/>
            <person name="Spatafora J.W."/>
            <person name="Henrissat B."/>
            <person name="Nagy L.G."/>
            <person name="Aury J.M."/>
            <person name="Wincker P."/>
            <person name="Grigoriev I.V."/>
            <person name="Bonfante P."/>
            <person name="Martin F.M."/>
        </authorList>
    </citation>
    <scope>NUCLEOTIDE SEQUENCE [LARGE SCALE GENOMIC DNA]</scope>
    <source>
        <strain evidence="2 3">CCBAS932</strain>
    </source>
</reference>
<evidence type="ECO:0000313" key="3">
    <source>
        <dbReference type="Proteomes" id="UP000277580"/>
    </source>
</evidence>
<dbReference type="EMBL" id="ML119235">
    <property type="protein sequence ID" value="RPB06698.1"/>
    <property type="molecule type" value="Genomic_DNA"/>
</dbReference>
<dbReference type="AlphaFoldDB" id="A0A3N4KB71"/>
<organism evidence="2 3">
    <name type="scientific">Morchella conica CCBAS932</name>
    <dbReference type="NCBI Taxonomy" id="1392247"/>
    <lineage>
        <taxon>Eukaryota</taxon>
        <taxon>Fungi</taxon>
        <taxon>Dikarya</taxon>
        <taxon>Ascomycota</taxon>
        <taxon>Pezizomycotina</taxon>
        <taxon>Pezizomycetes</taxon>
        <taxon>Pezizales</taxon>
        <taxon>Morchellaceae</taxon>
        <taxon>Morchella</taxon>
    </lineage>
</organism>
<name>A0A3N4KB71_9PEZI</name>
<accession>A0A3N4KB71</accession>
<dbReference type="Proteomes" id="UP000277580">
    <property type="component" value="Unassembled WGS sequence"/>
</dbReference>
<sequence length="192" mass="21360">MSTSRMELMVALKGGVLEVAVTSLFTEIAETSPSLTRSLLAEGIPALKMAGTTFFVGDTQANPAVAIWSSLRWRSIQFGSQPFLNRNHNGSRRNGENFVVVKSELQPSHPSVPCQMEKGSSSHWQAIGYQHHWDANQILKYREGGTVLELNMEGDVRIESARVESAQDPNERDEGELEDVERNYHGADEEDE</sequence>
<dbReference type="InParanoid" id="A0A3N4KB71"/>
<feature type="region of interest" description="Disordered" evidence="1">
    <location>
        <begin position="160"/>
        <end position="192"/>
    </location>
</feature>
<gene>
    <name evidence="2" type="ORF">P167DRAFT_580149</name>
</gene>
<proteinExistence type="predicted"/>